<sequence>MYAVMAKLGSNLCPDWKGVNTVPRVRTTCTQSQDQRLDLNCTPCDESQDNEDDCEGKVDESVNQRWGPRTFRLSGQNYHRIGSLLALEGPIPKFAQLYIYDTENEVQNRIHTVSRGQDINKLHAAIVSDLKKMLDNHNVLAKTFRMNGRCTKHFSKKTVQSTTIDDDGYPIYKRRKDGRTIKKDSIDLDNRGATIFKDLKKINNHNHTTFRDACYALGLLDDDKEYIDAIQKASDWGMPLYLRQLFAILLLSNSMSQTEYVWQLTWKLLSEDIFQKERVLLSNPGTHLKELRKFANWILAIGDGNIGGSIDGIETIQTPDDLLIKDYVDPISIIVESTYHDFYHYSRDLDYLQQRAILAPTLDMVESINDFMVLLYNPEKTYLSSDTVFMSDHSFTALEHVHTPKFLNSIKCSEIPNHSIKLKVGVPIMLLRNIGQLLGLCNGMRLIITRLGNRVIEAKVLSGKMAAEYDEYGEEEYFKRDDADANSPSTEELVKAFSIDRYPVRMQRDGAADLTDDFVNVHPSLVSTNRELKMPFFLTLRSVQTLSDPKVIDRIKIELFGALTITRKIILEGGLVVIDEAGGGGSGAAVGANDAPLTIFKANHYEYDHTGYTDFASPSECSICKCQDCRVKHDVVISAINALTASVKELTSKRGLILSKRILFSSALLEIRAKRRRRVISRALSGIQKSKIATPLSACCTEEE</sequence>
<dbReference type="STRING" id="33114.A0A2G2VEK1"/>
<dbReference type="AlphaFoldDB" id="A0A2G2VEK1"/>
<evidence type="ECO:0000313" key="3">
    <source>
        <dbReference type="Proteomes" id="UP000224567"/>
    </source>
</evidence>
<evidence type="ECO:0000313" key="2">
    <source>
        <dbReference type="EMBL" id="PHT31422.1"/>
    </source>
</evidence>
<accession>A0A2G2VEK1</accession>
<gene>
    <name evidence="2" type="ORF">CQW23_27759</name>
</gene>
<reference evidence="2 3" key="1">
    <citation type="journal article" date="2017" name="Genome Biol.">
        <title>New reference genome sequences of hot pepper reveal the massive evolution of plant disease-resistance genes by retroduplication.</title>
        <authorList>
            <person name="Kim S."/>
            <person name="Park J."/>
            <person name="Yeom S.I."/>
            <person name="Kim Y.M."/>
            <person name="Seo E."/>
            <person name="Kim K.T."/>
            <person name="Kim M.S."/>
            <person name="Lee J.M."/>
            <person name="Cheong K."/>
            <person name="Shin H.S."/>
            <person name="Kim S.B."/>
            <person name="Han K."/>
            <person name="Lee J."/>
            <person name="Park M."/>
            <person name="Lee H.A."/>
            <person name="Lee H.Y."/>
            <person name="Lee Y."/>
            <person name="Oh S."/>
            <person name="Lee J.H."/>
            <person name="Choi E."/>
            <person name="Choi E."/>
            <person name="Lee S.E."/>
            <person name="Jeon J."/>
            <person name="Kim H."/>
            <person name="Choi G."/>
            <person name="Song H."/>
            <person name="Lee J."/>
            <person name="Lee S.C."/>
            <person name="Kwon J.K."/>
            <person name="Lee H.Y."/>
            <person name="Koo N."/>
            <person name="Hong Y."/>
            <person name="Kim R.W."/>
            <person name="Kang W.H."/>
            <person name="Huh J.H."/>
            <person name="Kang B.C."/>
            <person name="Yang T.J."/>
            <person name="Lee Y.H."/>
            <person name="Bennetzen J.L."/>
            <person name="Choi D."/>
        </authorList>
    </citation>
    <scope>NUCLEOTIDE SEQUENCE [LARGE SCALE GENOMIC DNA]</scope>
    <source>
        <strain evidence="3">cv. PBC81</strain>
    </source>
</reference>
<reference evidence="3" key="2">
    <citation type="journal article" date="2017" name="J. Anim. Genet.">
        <title>Multiple reference genome sequences of hot pepper reveal the massive evolution of plant disease resistance genes by retroduplication.</title>
        <authorList>
            <person name="Kim S."/>
            <person name="Park J."/>
            <person name="Yeom S.-I."/>
            <person name="Kim Y.-M."/>
            <person name="Seo E."/>
            <person name="Kim K.-T."/>
            <person name="Kim M.-S."/>
            <person name="Lee J.M."/>
            <person name="Cheong K."/>
            <person name="Shin H.-S."/>
            <person name="Kim S.-B."/>
            <person name="Han K."/>
            <person name="Lee J."/>
            <person name="Park M."/>
            <person name="Lee H.-A."/>
            <person name="Lee H.-Y."/>
            <person name="Lee Y."/>
            <person name="Oh S."/>
            <person name="Lee J.H."/>
            <person name="Choi E."/>
            <person name="Choi E."/>
            <person name="Lee S.E."/>
            <person name="Jeon J."/>
            <person name="Kim H."/>
            <person name="Choi G."/>
            <person name="Song H."/>
            <person name="Lee J."/>
            <person name="Lee S.-C."/>
            <person name="Kwon J.-K."/>
            <person name="Lee H.-Y."/>
            <person name="Koo N."/>
            <person name="Hong Y."/>
            <person name="Kim R.W."/>
            <person name="Kang W.-H."/>
            <person name="Huh J.H."/>
            <person name="Kang B.-C."/>
            <person name="Yang T.-J."/>
            <person name="Lee Y.-H."/>
            <person name="Bennetzen J.L."/>
            <person name="Choi D."/>
        </authorList>
    </citation>
    <scope>NUCLEOTIDE SEQUENCE [LARGE SCALE GENOMIC DNA]</scope>
    <source>
        <strain evidence="3">cv. PBC81</strain>
    </source>
</reference>
<dbReference type="Proteomes" id="UP000224567">
    <property type="component" value="Unassembled WGS sequence"/>
</dbReference>
<name>A0A2G2VEK1_CAPBA</name>
<dbReference type="PANTHER" id="PTHR10492:SF101">
    <property type="entry name" value="ATP-DEPENDENT DNA HELICASE"/>
    <property type="match status" value="1"/>
</dbReference>
<comment type="caution">
    <text evidence="2">The sequence shown here is derived from an EMBL/GenBank/DDBJ whole genome shotgun (WGS) entry which is preliminary data.</text>
</comment>
<keyword evidence="3" id="KW-1185">Reference proteome</keyword>
<protein>
    <recommendedName>
        <fullName evidence="1">DNA helicase Pif1-like 2B domain-containing protein</fullName>
    </recommendedName>
</protein>
<dbReference type="SUPFAM" id="SSF52540">
    <property type="entry name" value="P-loop containing nucleoside triphosphate hydrolases"/>
    <property type="match status" value="1"/>
</dbReference>
<proteinExistence type="predicted"/>
<organism evidence="2 3">
    <name type="scientific">Capsicum baccatum</name>
    <name type="common">Peruvian pepper</name>
    <dbReference type="NCBI Taxonomy" id="33114"/>
    <lineage>
        <taxon>Eukaryota</taxon>
        <taxon>Viridiplantae</taxon>
        <taxon>Streptophyta</taxon>
        <taxon>Embryophyta</taxon>
        <taxon>Tracheophyta</taxon>
        <taxon>Spermatophyta</taxon>
        <taxon>Magnoliopsida</taxon>
        <taxon>eudicotyledons</taxon>
        <taxon>Gunneridae</taxon>
        <taxon>Pentapetalae</taxon>
        <taxon>asterids</taxon>
        <taxon>lamiids</taxon>
        <taxon>Solanales</taxon>
        <taxon>Solanaceae</taxon>
        <taxon>Solanoideae</taxon>
        <taxon>Capsiceae</taxon>
        <taxon>Capsicum</taxon>
    </lineage>
</organism>
<dbReference type="EMBL" id="MLFT02000012">
    <property type="protein sequence ID" value="PHT31422.1"/>
    <property type="molecule type" value="Genomic_DNA"/>
</dbReference>
<dbReference type="OrthoDB" id="1726813at2759"/>
<evidence type="ECO:0000259" key="1">
    <source>
        <dbReference type="Pfam" id="PF21530"/>
    </source>
</evidence>
<dbReference type="Pfam" id="PF21530">
    <property type="entry name" value="Pif1_2B_dom"/>
    <property type="match status" value="1"/>
</dbReference>
<dbReference type="PANTHER" id="PTHR10492">
    <property type="match status" value="1"/>
</dbReference>
<feature type="domain" description="DNA helicase Pif1-like 2B" evidence="1">
    <location>
        <begin position="405"/>
        <end position="451"/>
    </location>
</feature>
<dbReference type="InterPro" id="IPR049163">
    <property type="entry name" value="Pif1-like_2B_dom"/>
</dbReference>
<dbReference type="InterPro" id="IPR027417">
    <property type="entry name" value="P-loop_NTPase"/>
</dbReference>